<proteinExistence type="predicted"/>
<feature type="region of interest" description="Disordered" evidence="1">
    <location>
        <begin position="1"/>
        <end position="20"/>
    </location>
</feature>
<protein>
    <submittedName>
        <fullName evidence="2">Uncharacterized protein</fullName>
    </submittedName>
</protein>
<feature type="compositionally biased region" description="Basic and acidic residues" evidence="1">
    <location>
        <begin position="39"/>
        <end position="55"/>
    </location>
</feature>
<organism evidence="2 3">
    <name type="scientific">Oryza sativa subsp. japonica</name>
    <name type="common">Rice</name>
    <dbReference type="NCBI Taxonomy" id="39947"/>
    <lineage>
        <taxon>Eukaryota</taxon>
        <taxon>Viridiplantae</taxon>
        <taxon>Streptophyta</taxon>
        <taxon>Embryophyta</taxon>
        <taxon>Tracheophyta</taxon>
        <taxon>Spermatophyta</taxon>
        <taxon>Magnoliopsida</taxon>
        <taxon>Liliopsida</taxon>
        <taxon>Poales</taxon>
        <taxon>Poaceae</taxon>
        <taxon>BOP clade</taxon>
        <taxon>Oryzoideae</taxon>
        <taxon>Oryzeae</taxon>
        <taxon>Oryzinae</taxon>
        <taxon>Oryza</taxon>
        <taxon>Oryza sativa</taxon>
    </lineage>
</organism>
<dbReference type="AlphaFoldDB" id="Q656C4"/>
<reference evidence="3" key="1">
    <citation type="journal article" date="2005" name="Nature">
        <title>The map-based sequence of the rice genome.</title>
        <authorList>
            <consortium name="International rice genome sequencing project (IRGSP)"/>
            <person name="Matsumoto T."/>
            <person name="Wu J."/>
            <person name="Kanamori H."/>
            <person name="Katayose Y."/>
            <person name="Fujisawa M."/>
            <person name="Namiki N."/>
            <person name="Mizuno H."/>
            <person name="Yamamoto K."/>
            <person name="Antonio B.A."/>
            <person name="Baba T."/>
            <person name="Sakata K."/>
            <person name="Nagamura Y."/>
            <person name="Aoki H."/>
            <person name="Arikawa K."/>
            <person name="Arita K."/>
            <person name="Bito T."/>
            <person name="Chiden Y."/>
            <person name="Fujitsuka N."/>
            <person name="Fukunaka R."/>
            <person name="Hamada M."/>
            <person name="Harada C."/>
            <person name="Hayashi A."/>
            <person name="Hijishita S."/>
            <person name="Honda M."/>
            <person name="Hosokawa S."/>
            <person name="Ichikawa Y."/>
            <person name="Idonuma A."/>
            <person name="Iijima M."/>
            <person name="Ikeda M."/>
            <person name="Ikeno M."/>
            <person name="Ito K."/>
            <person name="Ito S."/>
            <person name="Ito T."/>
            <person name="Ito Y."/>
            <person name="Ito Y."/>
            <person name="Iwabuchi A."/>
            <person name="Kamiya K."/>
            <person name="Karasawa W."/>
            <person name="Kurita K."/>
            <person name="Katagiri S."/>
            <person name="Kikuta A."/>
            <person name="Kobayashi H."/>
            <person name="Kobayashi N."/>
            <person name="Machita K."/>
            <person name="Maehara T."/>
            <person name="Masukawa M."/>
            <person name="Mizubayashi T."/>
            <person name="Mukai Y."/>
            <person name="Nagasaki H."/>
            <person name="Nagata Y."/>
            <person name="Naito S."/>
            <person name="Nakashima M."/>
            <person name="Nakama Y."/>
            <person name="Nakamichi Y."/>
            <person name="Nakamura M."/>
            <person name="Meguro A."/>
            <person name="Negishi M."/>
            <person name="Ohta I."/>
            <person name="Ohta T."/>
            <person name="Okamoto M."/>
            <person name="Ono N."/>
            <person name="Saji S."/>
            <person name="Sakaguchi M."/>
            <person name="Sakai K."/>
            <person name="Shibata M."/>
            <person name="Shimokawa T."/>
            <person name="Song J."/>
            <person name="Takazaki Y."/>
            <person name="Terasawa K."/>
            <person name="Tsugane M."/>
            <person name="Tsuji K."/>
            <person name="Ueda S."/>
            <person name="Waki K."/>
            <person name="Yamagata H."/>
            <person name="Yamamoto M."/>
            <person name="Yamamoto S."/>
            <person name="Yamane H."/>
            <person name="Yoshiki S."/>
            <person name="Yoshihara R."/>
            <person name="Yukawa K."/>
            <person name="Zhong H."/>
            <person name="Yano M."/>
            <person name="Yuan Q."/>
            <person name="Ouyang S."/>
            <person name="Liu J."/>
            <person name="Jones K.M."/>
            <person name="Gansberger K."/>
            <person name="Moffat K."/>
            <person name="Hill J."/>
            <person name="Bera J."/>
            <person name="Fadrosh D."/>
            <person name="Jin S."/>
            <person name="Johri S."/>
            <person name="Kim M."/>
            <person name="Overton L."/>
            <person name="Reardon M."/>
            <person name="Tsitrin T."/>
            <person name="Vuong H."/>
            <person name="Weaver B."/>
            <person name="Ciecko A."/>
            <person name="Tallon L."/>
            <person name="Jackson J."/>
            <person name="Pai G."/>
            <person name="Aken S.V."/>
            <person name="Utterback T."/>
            <person name="Reidmuller S."/>
            <person name="Feldblyum T."/>
            <person name="Hsiao J."/>
            <person name="Zismann V."/>
            <person name="Iobst S."/>
            <person name="de Vazeille A.R."/>
            <person name="Buell C.R."/>
            <person name="Ying K."/>
            <person name="Li Y."/>
            <person name="Lu T."/>
            <person name="Huang Y."/>
            <person name="Zhao Q."/>
            <person name="Feng Q."/>
            <person name="Zhang L."/>
            <person name="Zhu J."/>
            <person name="Weng Q."/>
            <person name="Mu J."/>
            <person name="Lu Y."/>
            <person name="Fan D."/>
            <person name="Liu Y."/>
            <person name="Guan J."/>
            <person name="Zhang Y."/>
            <person name="Yu S."/>
            <person name="Liu X."/>
            <person name="Zhang Y."/>
            <person name="Hong G."/>
            <person name="Han B."/>
            <person name="Choisne N."/>
            <person name="Demange N."/>
            <person name="Orjeda G."/>
            <person name="Samain S."/>
            <person name="Cattolico L."/>
            <person name="Pelletier E."/>
            <person name="Couloux A."/>
            <person name="Segurens B."/>
            <person name="Wincker P."/>
            <person name="D'Hont A."/>
            <person name="Scarpelli C."/>
            <person name="Weissenbach J."/>
            <person name="Salanoubat M."/>
            <person name="Quetier F."/>
            <person name="Yu Y."/>
            <person name="Kim H.R."/>
            <person name="Rambo T."/>
            <person name="Currie J."/>
            <person name="Collura K."/>
            <person name="Luo M."/>
            <person name="Yang T."/>
            <person name="Ammiraju J.S.S."/>
            <person name="Engler F."/>
            <person name="Soderlund C."/>
            <person name="Wing R.A."/>
            <person name="Palmer L.E."/>
            <person name="de la Bastide M."/>
            <person name="Spiegel L."/>
            <person name="Nascimento L."/>
            <person name="Zutavern T."/>
            <person name="O'Shaughnessy A."/>
            <person name="Dike S."/>
            <person name="Dedhia N."/>
            <person name="Preston R."/>
            <person name="Balija V."/>
            <person name="McCombie W.R."/>
            <person name="Chow T."/>
            <person name="Chen H."/>
            <person name="Chung M."/>
            <person name="Chen C."/>
            <person name="Shaw J."/>
            <person name="Wu H."/>
            <person name="Hsiao K."/>
            <person name="Chao Y."/>
            <person name="Chu M."/>
            <person name="Cheng C."/>
            <person name="Hour A."/>
            <person name="Lee P."/>
            <person name="Lin S."/>
            <person name="Lin Y."/>
            <person name="Liou J."/>
            <person name="Liu S."/>
            <person name="Hsing Y."/>
            <person name="Raghuvanshi S."/>
            <person name="Mohanty A."/>
            <person name="Bharti A.K."/>
            <person name="Gaur A."/>
            <person name="Gupta V."/>
            <person name="Kumar D."/>
            <person name="Ravi V."/>
            <person name="Vij S."/>
            <person name="Kapur A."/>
            <person name="Khurana P."/>
            <person name="Khurana P."/>
            <person name="Khurana J.P."/>
            <person name="Tyagi A.K."/>
            <person name="Gaikwad K."/>
            <person name="Singh A."/>
            <person name="Dalal V."/>
            <person name="Srivastava S."/>
            <person name="Dixit A."/>
            <person name="Pal A.K."/>
            <person name="Ghazi I.A."/>
            <person name="Yadav M."/>
            <person name="Pandit A."/>
            <person name="Bhargava A."/>
            <person name="Sureshbabu K."/>
            <person name="Batra K."/>
            <person name="Sharma T.R."/>
            <person name="Mohapatra T."/>
            <person name="Singh N.K."/>
            <person name="Messing J."/>
            <person name="Nelson A.B."/>
            <person name="Fuks G."/>
            <person name="Kavchok S."/>
            <person name="Keizer G."/>
            <person name="Linton E."/>
            <person name="Llaca V."/>
            <person name="Song R."/>
            <person name="Tanyolac B."/>
            <person name="Young S."/>
            <person name="Ho-Il K."/>
            <person name="Hahn J.H."/>
            <person name="Sangsakoo G."/>
            <person name="Vanavichit A."/>
            <person name="de Mattos Luiz.A.T."/>
            <person name="Zimmer P.D."/>
            <person name="Malone G."/>
            <person name="Dellagostin O."/>
            <person name="de Oliveira A.C."/>
            <person name="Bevan M."/>
            <person name="Bancroft I."/>
            <person name="Minx P."/>
            <person name="Cordum H."/>
            <person name="Wilson R."/>
            <person name="Cheng Z."/>
            <person name="Jin W."/>
            <person name="Jiang J."/>
            <person name="Leong S.A."/>
            <person name="Iwama H."/>
            <person name="Gojobori T."/>
            <person name="Itoh T."/>
            <person name="Niimura Y."/>
            <person name="Fujii Y."/>
            <person name="Habara T."/>
            <person name="Sakai H."/>
            <person name="Sato Y."/>
            <person name="Wilson G."/>
            <person name="Kumar K."/>
            <person name="McCouch S."/>
            <person name="Juretic N."/>
            <person name="Hoen D."/>
            <person name="Wright S."/>
            <person name="Bruskiewich R."/>
            <person name="Bureau T."/>
            <person name="Miyao A."/>
            <person name="Hirochika H."/>
            <person name="Nishikawa T."/>
            <person name="Kadowaki K."/>
            <person name="Sugiura M."/>
            <person name="Burr B."/>
            <person name="Sasaki T."/>
        </authorList>
    </citation>
    <scope>NUCLEOTIDE SEQUENCE [LARGE SCALE GENOMIC DNA]</scope>
    <source>
        <strain evidence="3">cv. Nipponbare</strain>
    </source>
</reference>
<feature type="region of interest" description="Disordered" evidence="1">
    <location>
        <begin position="39"/>
        <end position="90"/>
    </location>
</feature>
<reference evidence="3" key="2">
    <citation type="journal article" date="2008" name="Nucleic Acids Res.">
        <title>The rice annotation project database (RAP-DB): 2008 update.</title>
        <authorList>
            <consortium name="The rice annotation project (RAP)"/>
        </authorList>
    </citation>
    <scope>GENOME REANNOTATION</scope>
    <source>
        <strain evidence="3">cv. Nipponbare</strain>
    </source>
</reference>
<feature type="compositionally biased region" description="Basic residues" evidence="1">
    <location>
        <begin position="65"/>
        <end position="76"/>
    </location>
</feature>
<evidence type="ECO:0000313" key="2">
    <source>
        <dbReference type="EMBL" id="BAD45343.1"/>
    </source>
</evidence>
<evidence type="ECO:0000313" key="3">
    <source>
        <dbReference type="Proteomes" id="UP000000763"/>
    </source>
</evidence>
<dbReference type="Proteomes" id="UP000000763">
    <property type="component" value="Chromosome 6"/>
</dbReference>
<sequence length="90" mass="10071">MGDHVKTPANAMQMLNGKSKPLPYHVDFVLNLTEDRERKREAVGGLEMRGEKRGEGGLGEDGWRRARMQRRRRAQRKKGEAAARGDGVAA</sequence>
<gene>
    <name evidence="2" type="primary">P0664F03.27</name>
</gene>
<evidence type="ECO:0000256" key="1">
    <source>
        <dbReference type="SAM" id="MobiDB-lite"/>
    </source>
</evidence>
<dbReference type="EMBL" id="AP003577">
    <property type="protein sequence ID" value="BAD45343.1"/>
    <property type="molecule type" value="Genomic_DNA"/>
</dbReference>
<accession>Q656C4</accession>
<name>Q656C4_ORYSJ</name>